<dbReference type="Proteomes" id="UP000234333">
    <property type="component" value="Unassembled WGS sequence"/>
</dbReference>
<dbReference type="GO" id="GO:0000287">
    <property type="term" value="F:magnesium ion binding"/>
    <property type="evidence" value="ECO:0007669"/>
    <property type="project" value="UniProtKB-UniRule"/>
</dbReference>
<keyword evidence="6 8" id="KW-0443">Lipid metabolism</keyword>
<evidence type="ECO:0000256" key="3">
    <source>
        <dbReference type="ARBA" id="ARBA00022723"/>
    </source>
</evidence>
<organism evidence="10 11">
    <name type="scientific">Brevibacterium casei CIP 102111</name>
    <dbReference type="NCBI Taxonomy" id="1255625"/>
    <lineage>
        <taxon>Bacteria</taxon>
        <taxon>Bacillati</taxon>
        <taxon>Actinomycetota</taxon>
        <taxon>Actinomycetes</taxon>
        <taxon>Micrococcales</taxon>
        <taxon>Brevibacteriaceae</taxon>
        <taxon>Brevibacterium</taxon>
    </lineage>
</organism>
<keyword evidence="2 8" id="KW-0808">Transferase</keyword>
<feature type="domain" description="4'-phosphopantetheinyl transferase" evidence="9">
    <location>
        <begin position="7"/>
        <end position="118"/>
    </location>
</feature>
<keyword evidence="5 8" id="KW-0460">Magnesium</keyword>
<dbReference type="SUPFAM" id="SSF56214">
    <property type="entry name" value="4'-phosphopantetheinyl transferase"/>
    <property type="match status" value="1"/>
</dbReference>
<proteinExistence type="inferred from homology"/>
<dbReference type="Pfam" id="PF01648">
    <property type="entry name" value="ACPS"/>
    <property type="match status" value="1"/>
</dbReference>
<evidence type="ECO:0000256" key="6">
    <source>
        <dbReference type="ARBA" id="ARBA00023098"/>
    </source>
</evidence>
<comment type="subcellular location">
    <subcellularLocation>
        <location evidence="8">Cytoplasm</location>
    </subcellularLocation>
</comment>
<keyword evidence="3 8" id="KW-0479">Metal-binding</keyword>
<comment type="catalytic activity">
    <reaction evidence="8">
        <text>apo-[ACP] + CoA = holo-[ACP] + adenosine 3',5'-bisphosphate + H(+)</text>
        <dbReference type="Rhea" id="RHEA:12068"/>
        <dbReference type="Rhea" id="RHEA-COMP:9685"/>
        <dbReference type="Rhea" id="RHEA-COMP:9690"/>
        <dbReference type="ChEBI" id="CHEBI:15378"/>
        <dbReference type="ChEBI" id="CHEBI:29999"/>
        <dbReference type="ChEBI" id="CHEBI:57287"/>
        <dbReference type="ChEBI" id="CHEBI:58343"/>
        <dbReference type="ChEBI" id="CHEBI:64479"/>
        <dbReference type="EC" id="2.7.8.7"/>
    </reaction>
</comment>
<dbReference type="InterPro" id="IPR002582">
    <property type="entry name" value="ACPS"/>
</dbReference>
<evidence type="ECO:0000313" key="10">
    <source>
        <dbReference type="EMBL" id="SMX94460.1"/>
    </source>
</evidence>
<dbReference type="NCBIfam" id="TIGR00556">
    <property type="entry name" value="pantethn_trn"/>
    <property type="match status" value="1"/>
</dbReference>
<evidence type="ECO:0000259" key="9">
    <source>
        <dbReference type="Pfam" id="PF01648"/>
    </source>
</evidence>
<protein>
    <recommendedName>
        <fullName evidence="8">Holo-[acyl-carrier-protein] synthase</fullName>
        <shortName evidence="8">Holo-ACP synthase</shortName>
        <ecNumber evidence="8">2.7.8.7</ecNumber>
    </recommendedName>
    <alternativeName>
        <fullName evidence="8">4'-phosphopantetheinyl transferase AcpS</fullName>
    </alternativeName>
</protein>
<keyword evidence="1 8" id="KW-0444">Lipid biosynthesis</keyword>
<keyword evidence="4 8" id="KW-0276">Fatty acid metabolism</keyword>
<dbReference type="InterPro" id="IPR004568">
    <property type="entry name" value="Ppantetheine-prot_Trfase_dom"/>
</dbReference>
<dbReference type="AlphaFoldDB" id="A0A2H1K3Z3"/>
<feature type="binding site" evidence="8">
    <location>
        <position position="57"/>
    </location>
    <ligand>
        <name>Mg(2+)</name>
        <dbReference type="ChEBI" id="CHEBI:18420"/>
    </ligand>
</feature>
<dbReference type="GO" id="GO:0005737">
    <property type="term" value="C:cytoplasm"/>
    <property type="evidence" value="ECO:0007669"/>
    <property type="project" value="UniProtKB-SubCell"/>
</dbReference>
<keyword evidence="7 8" id="KW-0275">Fatty acid biosynthesis</keyword>
<comment type="similarity">
    <text evidence="8">Belongs to the P-Pant transferase superfamily. AcpS family.</text>
</comment>
<dbReference type="RefSeq" id="WP_101624703.1">
    <property type="nucleotide sequence ID" value="NZ_FXZC01000006.1"/>
</dbReference>
<dbReference type="GO" id="GO:0006633">
    <property type="term" value="P:fatty acid biosynthetic process"/>
    <property type="evidence" value="ECO:0007669"/>
    <property type="project" value="UniProtKB-UniRule"/>
</dbReference>
<evidence type="ECO:0000256" key="5">
    <source>
        <dbReference type="ARBA" id="ARBA00022842"/>
    </source>
</evidence>
<comment type="cofactor">
    <cofactor evidence="8">
        <name>Mg(2+)</name>
        <dbReference type="ChEBI" id="CHEBI:18420"/>
    </cofactor>
</comment>
<name>A0A2H1K3Z3_9MICO</name>
<gene>
    <name evidence="8" type="primary">acpS</name>
    <name evidence="10" type="ORF">BC102111_02879</name>
</gene>
<dbReference type="EMBL" id="FXZC01000006">
    <property type="protein sequence ID" value="SMX94460.1"/>
    <property type="molecule type" value="Genomic_DNA"/>
</dbReference>
<evidence type="ECO:0000256" key="7">
    <source>
        <dbReference type="ARBA" id="ARBA00023160"/>
    </source>
</evidence>
<feature type="binding site" evidence="8">
    <location>
        <position position="11"/>
    </location>
    <ligand>
        <name>Mg(2+)</name>
        <dbReference type="ChEBI" id="CHEBI:18420"/>
    </ligand>
</feature>
<dbReference type="InterPro" id="IPR008278">
    <property type="entry name" value="4-PPantetheinyl_Trfase_dom"/>
</dbReference>
<sequence length="160" mass="16741">MNASLLRVGVDMVNIRELANMLETSETTFLDSCWTEAEQTYCAGSVPRLAARWAAKEAAMKALGHGLGEVDPLDIEVQAVEGEAPTLHLRASAAAYAAEAEINSLALSLTHETDFALAFVVALGAGAISESPAQTAVRLAVTDGFPTREPGSTTTPLVTP</sequence>
<dbReference type="HAMAP" id="MF_00101">
    <property type="entry name" value="AcpS"/>
    <property type="match status" value="1"/>
</dbReference>
<reference evidence="10 11" key="1">
    <citation type="submission" date="2017-03" db="EMBL/GenBank/DDBJ databases">
        <authorList>
            <person name="Afonso C.L."/>
            <person name="Miller P.J."/>
            <person name="Scott M.A."/>
            <person name="Spackman E."/>
            <person name="Goraichik I."/>
            <person name="Dimitrov K.M."/>
            <person name="Suarez D.L."/>
            <person name="Swayne D.E."/>
        </authorList>
    </citation>
    <scope>NUCLEOTIDE SEQUENCE [LARGE SCALE GENOMIC DNA]</scope>
    <source>
        <strain evidence="10 11">CIP 102111</strain>
    </source>
</reference>
<keyword evidence="8" id="KW-0963">Cytoplasm</keyword>
<evidence type="ECO:0000313" key="11">
    <source>
        <dbReference type="Proteomes" id="UP000234333"/>
    </source>
</evidence>
<dbReference type="Gene3D" id="3.90.470.20">
    <property type="entry name" value="4'-phosphopantetheinyl transferase domain"/>
    <property type="match status" value="1"/>
</dbReference>
<evidence type="ECO:0000256" key="8">
    <source>
        <dbReference type="HAMAP-Rule" id="MF_00101"/>
    </source>
</evidence>
<evidence type="ECO:0000256" key="1">
    <source>
        <dbReference type="ARBA" id="ARBA00022516"/>
    </source>
</evidence>
<evidence type="ECO:0000256" key="2">
    <source>
        <dbReference type="ARBA" id="ARBA00022679"/>
    </source>
</evidence>
<dbReference type="GO" id="GO:0008897">
    <property type="term" value="F:holo-[acyl-carrier-protein] synthase activity"/>
    <property type="evidence" value="ECO:0007669"/>
    <property type="project" value="UniProtKB-UniRule"/>
</dbReference>
<comment type="function">
    <text evidence="8">Transfers the 4'-phosphopantetheine moiety from coenzyme A to a Ser of acyl-carrier-protein.</text>
</comment>
<dbReference type="EC" id="2.7.8.7" evidence="8"/>
<dbReference type="GeneID" id="99773673"/>
<dbReference type="InterPro" id="IPR037143">
    <property type="entry name" value="4-PPantetheinyl_Trfase_dom_sf"/>
</dbReference>
<accession>A0A2H1K3Z3</accession>
<evidence type="ECO:0000256" key="4">
    <source>
        <dbReference type="ARBA" id="ARBA00022832"/>
    </source>
</evidence>